<comment type="caution">
    <text evidence="5">The sequence shown here is derived from an EMBL/GenBank/DDBJ whole genome shotgun (WGS) entry which is preliminary data.</text>
</comment>
<name>A0A2T4ZFG3_9HYPH</name>
<dbReference type="InterPro" id="IPR006433">
    <property type="entry name" value="Prohead_protease"/>
</dbReference>
<reference evidence="5 6" key="1">
    <citation type="submission" date="2018-04" db="EMBL/GenBank/DDBJ databases">
        <title>Genomic Encyclopedia of Archaeal and Bacterial Type Strains, Phase II (KMG-II): from individual species to whole genera.</title>
        <authorList>
            <person name="Goeker M."/>
        </authorList>
    </citation>
    <scope>NUCLEOTIDE SEQUENCE [LARGE SCALE GENOMIC DNA]</scope>
    <source>
        <strain evidence="5 6">DSM 25521</strain>
    </source>
</reference>
<dbReference type="GO" id="GO:0006508">
    <property type="term" value="P:proteolysis"/>
    <property type="evidence" value="ECO:0007669"/>
    <property type="project" value="UniProtKB-KW"/>
</dbReference>
<dbReference type="SUPFAM" id="SSF50789">
    <property type="entry name" value="Herpes virus serine proteinase, assemblin"/>
    <property type="match status" value="1"/>
</dbReference>
<protein>
    <recommendedName>
        <fullName evidence="4">Prohead serine protease domain-containing protein</fullName>
    </recommendedName>
</protein>
<dbReference type="NCBIfam" id="TIGR01543">
    <property type="entry name" value="proheadase_HK97"/>
    <property type="match status" value="1"/>
</dbReference>
<evidence type="ECO:0000256" key="2">
    <source>
        <dbReference type="ARBA" id="ARBA00022670"/>
    </source>
</evidence>
<gene>
    <name evidence="5" type="ORF">C8P69_10247</name>
</gene>
<dbReference type="Proteomes" id="UP000241808">
    <property type="component" value="Unassembled WGS sequence"/>
</dbReference>
<feature type="domain" description="Prohead serine protease" evidence="4">
    <location>
        <begin position="19"/>
        <end position="151"/>
    </location>
</feature>
<dbReference type="EMBL" id="PZZL01000002">
    <property type="protein sequence ID" value="PTM60665.1"/>
    <property type="molecule type" value="Genomic_DNA"/>
</dbReference>
<keyword evidence="1" id="KW-1188">Viral release from host cell</keyword>
<evidence type="ECO:0000256" key="3">
    <source>
        <dbReference type="ARBA" id="ARBA00022801"/>
    </source>
</evidence>
<dbReference type="GO" id="GO:0008233">
    <property type="term" value="F:peptidase activity"/>
    <property type="evidence" value="ECO:0007669"/>
    <property type="project" value="UniProtKB-KW"/>
</dbReference>
<evidence type="ECO:0000259" key="4">
    <source>
        <dbReference type="Pfam" id="PF04586"/>
    </source>
</evidence>
<evidence type="ECO:0000313" key="5">
    <source>
        <dbReference type="EMBL" id="PTM60665.1"/>
    </source>
</evidence>
<proteinExistence type="predicted"/>
<evidence type="ECO:0000256" key="1">
    <source>
        <dbReference type="ARBA" id="ARBA00022612"/>
    </source>
</evidence>
<dbReference type="RefSeq" id="WP_108174625.1">
    <property type="nucleotide sequence ID" value="NZ_PZZL01000002.1"/>
</dbReference>
<dbReference type="InterPro" id="IPR054613">
    <property type="entry name" value="Peptidase_S78_dom"/>
</dbReference>
<dbReference type="OrthoDB" id="9804926at2"/>
<accession>A0A2T4ZFG3</accession>
<organism evidence="5 6">
    <name type="scientific">Phreatobacter oligotrophus</name>
    <dbReference type="NCBI Taxonomy" id="1122261"/>
    <lineage>
        <taxon>Bacteria</taxon>
        <taxon>Pseudomonadati</taxon>
        <taxon>Pseudomonadota</taxon>
        <taxon>Alphaproteobacteria</taxon>
        <taxon>Hyphomicrobiales</taxon>
        <taxon>Phreatobacteraceae</taxon>
        <taxon>Phreatobacter</taxon>
    </lineage>
</organism>
<keyword evidence="2" id="KW-0645">Protease</keyword>
<sequence>MSAALHRFAAAPTRLDPATGIFTGYASLFGIPDAQNDVVERGAFAASLLRRGTGGVRMLWQHDPAEPIGTWLSIAEDPVGLRVTDRLVTATARGREALDLLAAGAVDGLSIGFKAVRAERRRRDGPRRLLEVDLWEVSLVTFPALAGARVTRVAA</sequence>
<keyword evidence="3" id="KW-0378">Hydrolase</keyword>
<dbReference type="AlphaFoldDB" id="A0A2T4ZFG3"/>
<keyword evidence="6" id="KW-1185">Reference proteome</keyword>
<evidence type="ECO:0000313" key="6">
    <source>
        <dbReference type="Proteomes" id="UP000241808"/>
    </source>
</evidence>
<dbReference type="Pfam" id="PF04586">
    <property type="entry name" value="Peptidase_S78"/>
    <property type="match status" value="1"/>
</dbReference>